<dbReference type="RefSeq" id="WP_073288668.1">
    <property type="nucleotide sequence ID" value="NZ_FRAS01000034.1"/>
</dbReference>
<reference evidence="2" key="1">
    <citation type="submission" date="2016-11" db="EMBL/GenBank/DDBJ databases">
        <authorList>
            <person name="Varghese N."/>
            <person name="Submissions S."/>
        </authorList>
    </citation>
    <scope>NUCLEOTIDE SEQUENCE [LARGE SCALE GENOMIC DNA]</scope>
    <source>
        <strain evidence="2">DSM 18569</strain>
    </source>
</reference>
<gene>
    <name evidence="1" type="ORF">SAMN02746009_03933</name>
</gene>
<proteinExistence type="predicted"/>
<organism evidence="1 2">
    <name type="scientific">Hymenobacter psychrotolerans DSM 18569</name>
    <dbReference type="NCBI Taxonomy" id="1121959"/>
    <lineage>
        <taxon>Bacteria</taxon>
        <taxon>Pseudomonadati</taxon>
        <taxon>Bacteroidota</taxon>
        <taxon>Cytophagia</taxon>
        <taxon>Cytophagales</taxon>
        <taxon>Hymenobacteraceae</taxon>
        <taxon>Hymenobacter</taxon>
    </lineage>
</organism>
<keyword evidence="2" id="KW-1185">Reference proteome</keyword>
<evidence type="ECO:0000313" key="2">
    <source>
        <dbReference type="Proteomes" id="UP000183947"/>
    </source>
</evidence>
<protein>
    <submittedName>
        <fullName evidence="1">Uncharacterized protein</fullName>
    </submittedName>
</protein>
<dbReference type="EMBL" id="FRAS01000034">
    <property type="protein sequence ID" value="SHM09766.1"/>
    <property type="molecule type" value="Genomic_DNA"/>
</dbReference>
<name>A0A1M7G0N0_9BACT</name>
<dbReference type="AlphaFoldDB" id="A0A1M7G0N0"/>
<dbReference type="OrthoDB" id="878593at2"/>
<dbReference type="STRING" id="1121959.SAMN02746009_03933"/>
<accession>A0A1M7G0N0</accession>
<evidence type="ECO:0000313" key="1">
    <source>
        <dbReference type="EMBL" id="SHM09766.1"/>
    </source>
</evidence>
<sequence>MKQLLFTLLSAGLLLEACQTESEKTADALEQAAQAAANSPEAKARAAAWKLATTKPPRLAANKPVDLRPAVEQLLPRDGYLELISVKAAGVPEPAILLLPILWRPIKGNYPPVAPGYRLPFEAVLRWHPVGYAPRKKIPTEMALNGPWSSDTLAGFTLHEPDVSLPGQASDASIIMRPWREVTVRGVAYAYATSPAAGQPPQLVLYPYQNPLGPPDARKMVYLPL</sequence>
<dbReference type="Proteomes" id="UP000183947">
    <property type="component" value="Unassembled WGS sequence"/>
</dbReference>